<evidence type="ECO:0000313" key="2">
    <source>
        <dbReference type="Proteomes" id="UP000762676"/>
    </source>
</evidence>
<protein>
    <submittedName>
        <fullName evidence="1">Uncharacterized protein</fullName>
    </submittedName>
</protein>
<dbReference type="InterPro" id="IPR009003">
    <property type="entry name" value="Peptidase_S1_PA"/>
</dbReference>
<proteinExistence type="predicted"/>
<gene>
    <name evidence="1" type="ORF">ElyMa_002893600</name>
</gene>
<keyword evidence="2" id="KW-1185">Reference proteome</keyword>
<accession>A0AAV4HZN2</accession>
<comment type="caution">
    <text evidence="1">The sequence shown here is derived from an EMBL/GenBank/DDBJ whole genome shotgun (WGS) entry which is preliminary data.</text>
</comment>
<sequence>MHCEKNPGHEKFIAASDFLNNYLPRLRTGKQREGLRSMIDLTVRLRVQCTSCDRPDDDELSDHRGTQRIRIASGFIDLVSDPECNKPCSCHECDGRVIRKHWGVYVRTARHVVYNTEEAMKTKVDLFYDDESSKQDGMMKSVQASEIVMSDPNRDLCAMLCVSHDEDLVKRIKNAWRCWYANVDLHNPPDLFGLGLVPSSDRDFHPALIVSHPHGQPKKIAVGEVRYPDKEDYLVKYDTATCPGSSGAAFFVFDPNLKKFRYLWWVTAVHSGSYGNLSPEDKSQLNFVEKLHLRFGREAQKNVSDFEDEICNICPTYSSWM</sequence>
<dbReference type="SUPFAM" id="SSF50494">
    <property type="entry name" value="Trypsin-like serine proteases"/>
    <property type="match status" value="1"/>
</dbReference>
<organism evidence="1 2">
    <name type="scientific">Elysia marginata</name>
    <dbReference type="NCBI Taxonomy" id="1093978"/>
    <lineage>
        <taxon>Eukaryota</taxon>
        <taxon>Metazoa</taxon>
        <taxon>Spiralia</taxon>
        <taxon>Lophotrochozoa</taxon>
        <taxon>Mollusca</taxon>
        <taxon>Gastropoda</taxon>
        <taxon>Heterobranchia</taxon>
        <taxon>Euthyneura</taxon>
        <taxon>Panpulmonata</taxon>
        <taxon>Sacoglossa</taxon>
        <taxon>Placobranchoidea</taxon>
        <taxon>Plakobranchidae</taxon>
        <taxon>Elysia</taxon>
    </lineage>
</organism>
<name>A0AAV4HZN2_9GAST</name>
<dbReference type="EMBL" id="BMAT01005989">
    <property type="protein sequence ID" value="GFS03703.1"/>
    <property type="molecule type" value="Genomic_DNA"/>
</dbReference>
<dbReference type="AlphaFoldDB" id="A0AAV4HZN2"/>
<dbReference type="Proteomes" id="UP000762676">
    <property type="component" value="Unassembled WGS sequence"/>
</dbReference>
<reference evidence="1 2" key="1">
    <citation type="journal article" date="2021" name="Elife">
        <title>Chloroplast acquisition without the gene transfer in kleptoplastic sea slugs, Plakobranchus ocellatus.</title>
        <authorList>
            <person name="Maeda T."/>
            <person name="Takahashi S."/>
            <person name="Yoshida T."/>
            <person name="Shimamura S."/>
            <person name="Takaki Y."/>
            <person name="Nagai Y."/>
            <person name="Toyoda A."/>
            <person name="Suzuki Y."/>
            <person name="Arimoto A."/>
            <person name="Ishii H."/>
            <person name="Satoh N."/>
            <person name="Nishiyama T."/>
            <person name="Hasebe M."/>
            <person name="Maruyama T."/>
            <person name="Minagawa J."/>
            <person name="Obokata J."/>
            <person name="Shigenobu S."/>
        </authorList>
    </citation>
    <scope>NUCLEOTIDE SEQUENCE [LARGE SCALE GENOMIC DNA]</scope>
</reference>
<evidence type="ECO:0000313" key="1">
    <source>
        <dbReference type="EMBL" id="GFS03703.1"/>
    </source>
</evidence>